<evidence type="ECO:0000313" key="8">
    <source>
        <dbReference type="EMBL" id="TYS82597.1"/>
    </source>
</evidence>
<accession>A0A5D4U5J2</accession>
<dbReference type="NCBIfam" id="TIGR03927">
    <property type="entry name" value="T7SS_EssA_Firm"/>
    <property type="match status" value="1"/>
</dbReference>
<organism evidence="8 9">
    <name type="scientific">Rossellomorea aquimaris</name>
    <dbReference type="NCBI Taxonomy" id="189382"/>
    <lineage>
        <taxon>Bacteria</taxon>
        <taxon>Bacillati</taxon>
        <taxon>Bacillota</taxon>
        <taxon>Bacilli</taxon>
        <taxon>Bacillales</taxon>
        <taxon>Bacillaceae</taxon>
        <taxon>Rossellomorea</taxon>
    </lineage>
</organism>
<dbReference type="Pfam" id="PF10661">
    <property type="entry name" value="EssA"/>
    <property type="match status" value="1"/>
</dbReference>
<keyword evidence="4 7" id="KW-0812">Transmembrane</keyword>
<reference evidence="8 9" key="1">
    <citation type="submission" date="2019-08" db="EMBL/GenBank/DDBJ databases">
        <title>Bacillus genomes from the desert of Cuatro Cienegas, Coahuila.</title>
        <authorList>
            <person name="Olmedo-Alvarez G."/>
        </authorList>
    </citation>
    <scope>NUCLEOTIDE SEQUENCE [LARGE SCALE GENOMIC DNA]</scope>
    <source>
        <strain evidence="8 9">CH87b_3T</strain>
    </source>
</reference>
<protein>
    <submittedName>
        <fullName evidence="8">Type VII secretion protein EssA</fullName>
    </submittedName>
</protein>
<evidence type="ECO:0000256" key="2">
    <source>
        <dbReference type="ARBA" id="ARBA00008570"/>
    </source>
</evidence>
<keyword evidence="5 7" id="KW-1133">Transmembrane helix</keyword>
<evidence type="ECO:0000256" key="6">
    <source>
        <dbReference type="ARBA" id="ARBA00023136"/>
    </source>
</evidence>
<comment type="subcellular location">
    <subcellularLocation>
        <location evidence="1">Cell membrane</location>
        <topology evidence="1">Single-pass membrane protein</topology>
    </subcellularLocation>
</comment>
<comment type="similarity">
    <text evidence="2">Belongs to the EssA family.</text>
</comment>
<dbReference type="GO" id="GO:0005886">
    <property type="term" value="C:plasma membrane"/>
    <property type="evidence" value="ECO:0007669"/>
    <property type="project" value="UniProtKB-SubCell"/>
</dbReference>
<evidence type="ECO:0000256" key="1">
    <source>
        <dbReference type="ARBA" id="ARBA00004162"/>
    </source>
</evidence>
<proteinExistence type="inferred from homology"/>
<evidence type="ECO:0000256" key="3">
    <source>
        <dbReference type="ARBA" id="ARBA00022475"/>
    </source>
</evidence>
<evidence type="ECO:0000256" key="4">
    <source>
        <dbReference type="ARBA" id="ARBA00022692"/>
    </source>
</evidence>
<evidence type="ECO:0000313" key="9">
    <source>
        <dbReference type="Proteomes" id="UP000324269"/>
    </source>
</evidence>
<dbReference type="InterPro" id="IPR018920">
    <property type="entry name" value="EssA/YueC"/>
</dbReference>
<dbReference type="EMBL" id="VTEZ01000007">
    <property type="protein sequence ID" value="TYS82597.1"/>
    <property type="molecule type" value="Genomic_DNA"/>
</dbReference>
<comment type="caution">
    <text evidence="8">The sequence shown here is derived from an EMBL/GenBank/DDBJ whole genome shotgun (WGS) entry which is preliminary data.</text>
</comment>
<evidence type="ECO:0000256" key="5">
    <source>
        <dbReference type="ARBA" id="ARBA00022989"/>
    </source>
</evidence>
<keyword evidence="3" id="KW-1003">Cell membrane</keyword>
<evidence type="ECO:0000256" key="7">
    <source>
        <dbReference type="SAM" id="Phobius"/>
    </source>
</evidence>
<dbReference type="OrthoDB" id="2437241at2"/>
<dbReference type="Proteomes" id="UP000324269">
    <property type="component" value="Unassembled WGS sequence"/>
</dbReference>
<dbReference type="InterPro" id="IPR034026">
    <property type="entry name" value="EssA"/>
</dbReference>
<sequence>MRVRKRMRGKILIQLILIGGIVSMFVPPISANTNINDLIPNDYQNNDFKKNTDLIHDQTLTNEKIKIPEEQKSLTFEGISINKLNELTDKLFKSEEKDTNTIKAKAENLKLFSESESARLGSLEERSQNGSSLPILIAVLVGICVLLLITVIVIWSRSAQGSKG</sequence>
<name>A0A5D4U5J2_9BACI</name>
<keyword evidence="6 7" id="KW-0472">Membrane</keyword>
<feature type="transmembrane region" description="Helical" evidence="7">
    <location>
        <begin position="133"/>
        <end position="155"/>
    </location>
</feature>
<dbReference type="AlphaFoldDB" id="A0A5D4U5J2"/>
<gene>
    <name evidence="8" type="primary">essA</name>
    <name evidence="8" type="ORF">FZC85_19160</name>
</gene>